<proteinExistence type="predicted"/>
<comment type="caution">
    <text evidence="1">The sequence shown here is derived from an EMBL/GenBank/DDBJ whole genome shotgun (WGS) entry which is preliminary data.</text>
</comment>
<evidence type="ECO:0000313" key="2">
    <source>
        <dbReference type="Proteomes" id="UP000190648"/>
    </source>
</evidence>
<accession>A0A1V4KXQ6</accession>
<reference evidence="1 2" key="1">
    <citation type="submission" date="2016-02" db="EMBL/GenBank/DDBJ databases">
        <title>Band-tailed pigeon sequencing and assembly.</title>
        <authorList>
            <person name="Soares A.E."/>
            <person name="Novak B.J."/>
            <person name="Rice E.S."/>
            <person name="O'Connell B."/>
            <person name="Chang D."/>
            <person name="Weber S."/>
            <person name="Shapiro B."/>
        </authorList>
    </citation>
    <scope>NUCLEOTIDE SEQUENCE [LARGE SCALE GENOMIC DNA]</scope>
    <source>
        <strain evidence="1">BTP2013</strain>
        <tissue evidence="1">Blood</tissue>
    </source>
</reference>
<evidence type="ECO:0000313" key="1">
    <source>
        <dbReference type="EMBL" id="OPJ89091.1"/>
    </source>
</evidence>
<protein>
    <submittedName>
        <fullName evidence="1">Uncharacterized protein</fullName>
    </submittedName>
</protein>
<keyword evidence="2" id="KW-1185">Reference proteome</keyword>
<dbReference type="Proteomes" id="UP000190648">
    <property type="component" value="Unassembled WGS sequence"/>
</dbReference>
<name>A0A1V4KXQ6_PATFA</name>
<gene>
    <name evidence="1" type="ORF">AV530_019178</name>
</gene>
<organism evidence="1 2">
    <name type="scientific">Patagioenas fasciata monilis</name>
    <dbReference type="NCBI Taxonomy" id="372326"/>
    <lineage>
        <taxon>Eukaryota</taxon>
        <taxon>Metazoa</taxon>
        <taxon>Chordata</taxon>
        <taxon>Craniata</taxon>
        <taxon>Vertebrata</taxon>
        <taxon>Euteleostomi</taxon>
        <taxon>Archelosauria</taxon>
        <taxon>Archosauria</taxon>
        <taxon>Dinosauria</taxon>
        <taxon>Saurischia</taxon>
        <taxon>Theropoda</taxon>
        <taxon>Coelurosauria</taxon>
        <taxon>Aves</taxon>
        <taxon>Neognathae</taxon>
        <taxon>Neoaves</taxon>
        <taxon>Columbimorphae</taxon>
        <taxon>Columbiformes</taxon>
        <taxon>Columbidae</taxon>
        <taxon>Patagioenas</taxon>
    </lineage>
</organism>
<dbReference type="EMBL" id="LSYS01001493">
    <property type="protein sequence ID" value="OPJ89091.1"/>
    <property type="molecule type" value="Genomic_DNA"/>
</dbReference>
<dbReference type="AlphaFoldDB" id="A0A1V4KXQ6"/>
<sequence>MEMVVNRHSVSQYSRNRWGEAWTTVMAAVPVVPLLCRTGAAGVEDAPREPAPASKGSAAAEATQTVVTVHLSWF</sequence>